<dbReference type="InterPro" id="IPR000719">
    <property type="entry name" value="Prot_kinase_dom"/>
</dbReference>
<protein>
    <recommendedName>
        <fullName evidence="3">Protein kinase domain-containing protein</fullName>
    </recommendedName>
</protein>
<accession>A0ABD0K5A0</accession>
<name>A0ABD0K5A0_9CAEN</name>
<feature type="domain" description="Protein kinase" evidence="3">
    <location>
        <begin position="40"/>
        <end position="145"/>
    </location>
</feature>
<comment type="subcellular location">
    <subcellularLocation>
        <location evidence="1">Membrane</location>
        <topology evidence="1">Single-pass membrane protein</topology>
    </subcellularLocation>
</comment>
<dbReference type="PANTHER" id="PTHR24416">
    <property type="entry name" value="TYROSINE-PROTEIN KINASE RECEPTOR"/>
    <property type="match status" value="1"/>
</dbReference>
<evidence type="ECO:0000259" key="3">
    <source>
        <dbReference type="PROSITE" id="PS50011"/>
    </source>
</evidence>
<gene>
    <name evidence="4" type="ORF">BaRGS_00026116</name>
</gene>
<dbReference type="InterPro" id="IPR017441">
    <property type="entry name" value="Protein_kinase_ATP_BS"/>
</dbReference>
<dbReference type="InterPro" id="IPR001245">
    <property type="entry name" value="Ser-Thr/Tyr_kinase_cat_dom"/>
</dbReference>
<dbReference type="Pfam" id="PF07714">
    <property type="entry name" value="PK_Tyr_Ser-Thr"/>
    <property type="match status" value="1"/>
</dbReference>
<evidence type="ECO:0000256" key="1">
    <source>
        <dbReference type="ARBA" id="ARBA00004167"/>
    </source>
</evidence>
<keyword evidence="5" id="KW-1185">Reference proteome</keyword>
<proteinExistence type="predicted"/>
<keyword evidence="2" id="KW-0547">Nucleotide-binding</keyword>
<dbReference type="InterPro" id="IPR011009">
    <property type="entry name" value="Kinase-like_dom_sf"/>
</dbReference>
<dbReference type="AlphaFoldDB" id="A0ABD0K5A0"/>
<evidence type="ECO:0000313" key="4">
    <source>
        <dbReference type="EMBL" id="KAK7482617.1"/>
    </source>
</evidence>
<organism evidence="4 5">
    <name type="scientific">Batillaria attramentaria</name>
    <dbReference type="NCBI Taxonomy" id="370345"/>
    <lineage>
        <taxon>Eukaryota</taxon>
        <taxon>Metazoa</taxon>
        <taxon>Spiralia</taxon>
        <taxon>Lophotrochozoa</taxon>
        <taxon>Mollusca</taxon>
        <taxon>Gastropoda</taxon>
        <taxon>Caenogastropoda</taxon>
        <taxon>Sorbeoconcha</taxon>
        <taxon>Cerithioidea</taxon>
        <taxon>Batillariidae</taxon>
        <taxon>Batillaria</taxon>
    </lineage>
</organism>
<reference evidence="4 5" key="1">
    <citation type="journal article" date="2023" name="Sci. Data">
        <title>Genome assembly of the Korean intertidal mud-creeper Batillaria attramentaria.</title>
        <authorList>
            <person name="Patra A.K."/>
            <person name="Ho P.T."/>
            <person name="Jun S."/>
            <person name="Lee S.J."/>
            <person name="Kim Y."/>
            <person name="Won Y.J."/>
        </authorList>
    </citation>
    <scope>NUCLEOTIDE SEQUENCE [LARGE SCALE GENOMIC DNA]</scope>
    <source>
        <strain evidence="4">Wonlab-2016</strain>
    </source>
</reference>
<feature type="binding site" evidence="2">
    <location>
        <position position="67"/>
    </location>
    <ligand>
        <name>ATP</name>
        <dbReference type="ChEBI" id="CHEBI:30616"/>
    </ligand>
</feature>
<dbReference type="GO" id="GO:0016020">
    <property type="term" value="C:membrane"/>
    <property type="evidence" value="ECO:0007669"/>
    <property type="project" value="UniProtKB-SubCell"/>
</dbReference>
<dbReference type="EMBL" id="JACVVK020000241">
    <property type="protein sequence ID" value="KAK7482617.1"/>
    <property type="molecule type" value="Genomic_DNA"/>
</dbReference>
<dbReference type="InterPro" id="IPR050122">
    <property type="entry name" value="RTK"/>
</dbReference>
<dbReference type="Gene3D" id="3.30.200.20">
    <property type="entry name" value="Phosphorylase Kinase, domain 1"/>
    <property type="match status" value="1"/>
</dbReference>
<evidence type="ECO:0000313" key="5">
    <source>
        <dbReference type="Proteomes" id="UP001519460"/>
    </source>
</evidence>
<dbReference type="PANTHER" id="PTHR24416:SF620">
    <property type="entry name" value="TYROSINE-PROTEIN KINASE RECEPTOR TORSO"/>
    <property type="match status" value="1"/>
</dbReference>
<evidence type="ECO:0000256" key="2">
    <source>
        <dbReference type="PROSITE-ProRule" id="PRU10141"/>
    </source>
</evidence>
<sequence length="145" mass="15782">MSGADRNGYTLCVNDTSDDNGNVACSAEFAESASYVPQMLHRSCVLGKGGFGTVQRGTVGERQVAVKTFHANSKNPDACQETYERELHVLRLGLRHENLVGMLGATCIEGWQEGARIIMDYAGNCSLQTILGDEDTKLDMDDMVM</sequence>
<keyword evidence="2" id="KW-0067">ATP-binding</keyword>
<dbReference type="PROSITE" id="PS00107">
    <property type="entry name" value="PROTEIN_KINASE_ATP"/>
    <property type="match status" value="1"/>
</dbReference>
<dbReference type="SUPFAM" id="SSF56112">
    <property type="entry name" value="Protein kinase-like (PK-like)"/>
    <property type="match status" value="1"/>
</dbReference>
<dbReference type="Proteomes" id="UP001519460">
    <property type="component" value="Unassembled WGS sequence"/>
</dbReference>
<comment type="caution">
    <text evidence="4">The sequence shown here is derived from an EMBL/GenBank/DDBJ whole genome shotgun (WGS) entry which is preliminary data.</text>
</comment>
<dbReference type="PROSITE" id="PS50011">
    <property type="entry name" value="PROTEIN_KINASE_DOM"/>
    <property type="match status" value="1"/>
</dbReference>
<dbReference type="GO" id="GO:0005524">
    <property type="term" value="F:ATP binding"/>
    <property type="evidence" value="ECO:0007669"/>
    <property type="project" value="UniProtKB-UniRule"/>
</dbReference>